<protein>
    <submittedName>
        <fullName evidence="2">Terminase small subunit</fullName>
    </submittedName>
</protein>
<organism evidence="2 3">
    <name type="scientific">Mannheimia phage vB_MhM_1127AP1</name>
    <dbReference type="NCBI Taxonomy" id="1572746"/>
    <lineage>
        <taxon>Viruses</taxon>
        <taxon>Duplodnaviria</taxon>
        <taxon>Heunggongvirae</taxon>
        <taxon>Uroviricota</taxon>
        <taxon>Caudoviricetes</taxon>
        <taxon>Peduoviridae</taxon>
        <taxon>Baylorvirus</taxon>
        <taxon>Baylorvirus bv1127AP1</taxon>
    </lineage>
</organism>
<dbReference type="GO" id="GO:0003677">
    <property type="term" value="F:DNA binding"/>
    <property type="evidence" value="ECO:0007669"/>
    <property type="project" value="InterPro"/>
</dbReference>
<dbReference type="InterPro" id="IPR010270">
    <property type="entry name" value="Phage_P2_GpM"/>
</dbReference>
<dbReference type="Pfam" id="PF05944">
    <property type="entry name" value="Phage_term_smal"/>
    <property type="match status" value="1"/>
</dbReference>
<accession>A0A0M3LNY0</accession>
<feature type="region of interest" description="Disordered" evidence="1">
    <location>
        <begin position="208"/>
        <end position="229"/>
    </location>
</feature>
<gene>
    <name evidence="2" type="ORF">1127AP1_05</name>
</gene>
<proteinExistence type="predicted"/>
<name>A0A0M3LNY0_9CAUD</name>
<reference evidence="2 3" key="1">
    <citation type="journal article" date="2015" name="BMC Microbiol.">
        <title>Comparative analysis of multiple inducible phages from Mannheimia haemolytica.</title>
        <authorList>
            <person name="Niu Y.D."/>
            <person name="Cook S.R."/>
            <person name="Wang J."/>
            <person name="Klima C.L."/>
            <person name="Hsu Y.H."/>
            <person name="Kropinski A.M."/>
            <person name="Turner D."/>
            <person name="McAllister T.A."/>
        </authorList>
    </citation>
    <scope>NUCLEOTIDE SEQUENCE [LARGE SCALE GENOMIC DNA]</scope>
</reference>
<evidence type="ECO:0000256" key="1">
    <source>
        <dbReference type="SAM" id="MobiDB-lite"/>
    </source>
</evidence>
<evidence type="ECO:0000313" key="2">
    <source>
        <dbReference type="EMBL" id="AJA73057.1"/>
    </source>
</evidence>
<dbReference type="Proteomes" id="UP000224663">
    <property type="component" value="Segment"/>
</dbReference>
<evidence type="ECO:0000313" key="3">
    <source>
        <dbReference type="Proteomes" id="UP000224663"/>
    </source>
</evidence>
<keyword evidence="3" id="KW-1185">Reference proteome</keyword>
<dbReference type="GO" id="GO:0019069">
    <property type="term" value="P:viral capsid assembly"/>
    <property type="evidence" value="ECO:0007669"/>
    <property type="project" value="InterPro"/>
</dbReference>
<dbReference type="GO" id="GO:0004519">
    <property type="term" value="F:endonuclease activity"/>
    <property type="evidence" value="ECO:0007669"/>
    <property type="project" value="InterPro"/>
</dbReference>
<sequence>MRMSPARAHFLRKTAESESATPNRENLEGLQGYDLVLAQLKAHQRQLKKIQSIERKIEFKRNNFEQYRPWVEGSLAKGSGVQDTVITTMLIWSIDIGDYPTALAIAQYVLMHDLAMPEQFERTPATALVEELAEAAKKARDQKQPFEAAVLKQANDLTAEFDMPDPVRAKLLRELGELIQEAEPQTALEHYQRAIALDPQCGAKGLRDKLEKQLAKQAEEPKPAEEQNE</sequence>
<dbReference type="EMBL" id="KP137436">
    <property type="protein sequence ID" value="AJA73057.1"/>
    <property type="molecule type" value="Genomic_DNA"/>
</dbReference>
<feature type="region of interest" description="Disordered" evidence="1">
    <location>
        <begin position="1"/>
        <end position="22"/>
    </location>
</feature>